<proteinExistence type="predicted"/>
<feature type="domain" description="N-acetyltransferase" evidence="1">
    <location>
        <begin position="15"/>
        <end position="174"/>
    </location>
</feature>
<dbReference type="Pfam" id="PF13302">
    <property type="entry name" value="Acetyltransf_3"/>
    <property type="match status" value="1"/>
</dbReference>
<reference evidence="2 3" key="1">
    <citation type="submission" date="2014-02" db="EMBL/GenBank/DDBJ databases">
        <title>Draft genome sequence of Lysinibacillus odysseyi NBRC 100172.</title>
        <authorList>
            <person name="Zhang F."/>
            <person name="Wang G."/>
            <person name="Zhang L."/>
        </authorList>
    </citation>
    <scope>NUCLEOTIDE SEQUENCE [LARGE SCALE GENOMIC DNA]</scope>
    <source>
        <strain evidence="2 3">NBRC 100172</strain>
    </source>
</reference>
<keyword evidence="3" id="KW-1185">Reference proteome</keyword>
<gene>
    <name evidence="2" type="ORF">CD32_22175</name>
</gene>
<dbReference type="PANTHER" id="PTHR43792">
    <property type="entry name" value="GNAT FAMILY, PUTATIVE (AFU_ORTHOLOGUE AFUA_3G00765)-RELATED-RELATED"/>
    <property type="match status" value="1"/>
</dbReference>
<dbReference type="Proteomes" id="UP000030437">
    <property type="component" value="Unassembled WGS sequence"/>
</dbReference>
<dbReference type="PANTHER" id="PTHR43792:SF1">
    <property type="entry name" value="N-ACETYLTRANSFERASE DOMAIN-CONTAINING PROTEIN"/>
    <property type="match status" value="1"/>
</dbReference>
<evidence type="ECO:0000313" key="3">
    <source>
        <dbReference type="Proteomes" id="UP000030437"/>
    </source>
</evidence>
<dbReference type="STRING" id="1220589.CD32_22175"/>
<evidence type="ECO:0000313" key="2">
    <source>
        <dbReference type="EMBL" id="KGR82003.1"/>
    </source>
</evidence>
<comment type="caution">
    <text evidence="2">The sequence shown here is derived from an EMBL/GenBank/DDBJ whole genome shotgun (WGS) entry which is preliminary data.</text>
</comment>
<protein>
    <submittedName>
        <fullName evidence="2">GNAT family acetyltransferase</fullName>
    </submittedName>
</protein>
<accession>A0A0A3IGQ4</accession>
<dbReference type="InterPro" id="IPR051531">
    <property type="entry name" value="N-acetyltransferase"/>
</dbReference>
<dbReference type="PROSITE" id="PS51186">
    <property type="entry name" value="GNAT"/>
    <property type="match status" value="1"/>
</dbReference>
<dbReference type="eggNOG" id="COG1670">
    <property type="taxonomic scope" value="Bacteria"/>
</dbReference>
<dbReference type="InterPro" id="IPR000182">
    <property type="entry name" value="GNAT_dom"/>
</dbReference>
<keyword evidence="2" id="KW-0808">Transferase</keyword>
<dbReference type="EMBL" id="JPVP01000060">
    <property type="protein sequence ID" value="KGR82003.1"/>
    <property type="molecule type" value="Genomic_DNA"/>
</dbReference>
<dbReference type="AlphaFoldDB" id="A0A0A3IGQ4"/>
<dbReference type="InterPro" id="IPR016181">
    <property type="entry name" value="Acyl_CoA_acyltransferase"/>
</dbReference>
<dbReference type="SUPFAM" id="SSF55729">
    <property type="entry name" value="Acyl-CoA N-acyltransferases (Nat)"/>
    <property type="match status" value="1"/>
</dbReference>
<sequence length="185" mass="21295">MVYLKLVKHDQKYAEEMSRLTSDWRVKDALGLNEKQISLQGTQDYIDFILHEEKQFKQLSRVMLNKEDQLIGVITLKSISPYSKTAHIGTWIAAPYWGKGYNELAKKMILTIAFKEMGLKYVFAGATVDNVRSQKAQIKLPYMLIDVGAQFPDELEKIEAETHSKCILNVITRELFLEYLQSSSL</sequence>
<evidence type="ECO:0000259" key="1">
    <source>
        <dbReference type="PROSITE" id="PS51186"/>
    </source>
</evidence>
<dbReference type="GO" id="GO:0016747">
    <property type="term" value="F:acyltransferase activity, transferring groups other than amino-acyl groups"/>
    <property type="evidence" value="ECO:0007669"/>
    <property type="project" value="InterPro"/>
</dbReference>
<organism evidence="2 3">
    <name type="scientific">Lysinibacillus odysseyi 34hs-1 = NBRC 100172</name>
    <dbReference type="NCBI Taxonomy" id="1220589"/>
    <lineage>
        <taxon>Bacteria</taxon>
        <taxon>Bacillati</taxon>
        <taxon>Bacillota</taxon>
        <taxon>Bacilli</taxon>
        <taxon>Bacillales</taxon>
        <taxon>Bacillaceae</taxon>
        <taxon>Lysinibacillus</taxon>
    </lineage>
</organism>
<dbReference type="Gene3D" id="3.40.630.30">
    <property type="match status" value="1"/>
</dbReference>
<dbReference type="RefSeq" id="WP_036159126.1">
    <property type="nucleotide sequence ID" value="NZ_AVCX01000001.1"/>
</dbReference>
<name>A0A0A3IGQ4_9BACI</name>
<dbReference type="OrthoDB" id="162775at2"/>